<dbReference type="RefSeq" id="WP_264849171.1">
    <property type="nucleotide sequence ID" value="NZ_BRXR01000001.1"/>
</dbReference>
<sequence length="424" mass="46883">MEKDLELTSNSLVSMDKLEKNTDLKEKLWNKDFVLLLQGQIVSVFGDNIYDMALRFWILVNTGSITLMGILMTSTIIPSIFISPLAGTFIDRHDRRKILIAADILRGISILIIGLLALKGHLQVWMILISGIIMGLCSSFFNPSIDSSIPDIIPKSKILKGTSIFSLASTGNEIVGNAFGGFLVQMLGAPILFIFNGLSFLFSAFCTGFAKIPTIPQEAKNISFFNDLKLGMNFVKKSKGLKSLLITMCFFNFCASMSMTLTMPWFRSNNSLGIGFYGIAMAINTFGMFLGFTYLSIIEIKREKRFFALIASGSILSITMIIYSLTLNLYLISVMFFVDGFCIAVLSSIIQSSIQLFVPSNIRSKVFAFKNTLASALMPLGMILAGILGEKLRMNMIICADYIAFLLLFAYLSTLSSVKKIVNL</sequence>
<feature type="transmembrane region" description="Helical" evidence="7">
    <location>
        <begin position="306"/>
        <end position="323"/>
    </location>
</feature>
<dbReference type="PANTHER" id="PTHR23513">
    <property type="entry name" value="INTEGRAL MEMBRANE EFFLUX PROTEIN-RELATED"/>
    <property type="match status" value="1"/>
</dbReference>
<accession>A0ABQ5N3W0</accession>
<dbReference type="InterPro" id="IPR022324">
    <property type="entry name" value="Bacilysin_exporter_BacE_put"/>
</dbReference>
<keyword evidence="10" id="KW-1185">Reference proteome</keyword>
<feature type="transmembrane region" description="Helical" evidence="7">
    <location>
        <begin position="244"/>
        <end position="266"/>
    </location>
</feature>
<keyword evidence="2" id="KW-0813">Transport</keyword>
<dbReference type="Pfam" id="PF07690">
    <property type="entry name" value="MFS_1"/>
    <property type="match status" value="1"/>
</dbReference>
<feature type="transmembrane region" description="Helical" evidence="7">
    <location>
        <begin position="371"/>
        <end position="388"/>
    </location>
</feature>
<dbReference type="PANTHER" id="PTHR23513:SF11">
    <property type="entry name" value="STAPHYLOFERRIN A TRANSPORTER"/>
    <property type="match status" value="1"/>
</dbReference>
<evidence type="ECO:0000256" key="1">
    <source>
        <dbReference type="ARBA" id="ARBA00004651"/>
    </source>
</evidence>
<organism evidence="9 10">
    <name type="scientific">Clostridium omnivorum</name>
    <dbReference type="NCBI Taxonomy" id="1604902"/>
    <lineage>
        <taxon>Bacteria</taxon>
        <taxon>Bacillati</taxon>
        <taxon>Bacillota</taxon>
        <taxon>Clostridia</taxon>
        <taxon>Eubacteriales</taxon>
        <taxon>Clostridiaceae</taxon>
        <taxon>Clostridium</taxon>
    </lineage>
</organism>
<evidence type="ECO:0000313" key="10">
    <source>
        <dbReference type="Proteomes" id="UP001208567"/>
    </source>
</evidence>
<evidence type="ECO:0000259" key="8">
    <source>
        <dbReference type="PROSITE" id="PS50850"/>
    </source>
</evidence>
<feature type="transmembrane region" description="Helical" evidence="7">
    <location>
        <begin position="394"/>
        <end position="412"/>
    </location>
</feature>
<proteinExistence type="predicted"/>
<feature type="transmembrane region" description="Helical" evidence="7">
    <location>
        <begin position="98"/>
        <end position="118"/>
    </location>
</feature>
<keyword evidence="6 7" id="KW-0472">Membrane</keyword>
<dbReference type="PRINTS" id="PR01988">
    <property type="entry name" value="EXPORTERBACE"/>
</dbReference>
<keyword evidence="4 7" id="KW-0812">Transmembrane</keyword>
<dbReference type="Proteomes" id="UP001208567">
    <property type="component" value="Unassembled WGS sequence"/>
</dbReference>
<evidence type="ECO:0000313" key="9">
    <source>
        <dbReference type="EMBL" id="GLC29897.1"/>
    </source>
</evidence>
<feature type="transmembrane region" description="Helical" evidence="7">
    <location>
        <begin position="272"/>
        <end position="294"/>
    </location>
</feature>
<dbReference type="Gene3D" id="1.20.1250.20">
    <property type="entry name" value="MFS general substrate transporter like domains"/>
    <property type="match status" value="1"/>
</dbReference>
<evidence type="ECO:0000256" key="2">
    <source>
        <dbReference type="ARBA" id="ARBA00022448"/>
    </source>
</evidence>
<feature type="transmembrane region" description="Helical" evidence="7">
    <location>
        <begin position="329"/>
        <end position="350"/>
    </location>
</feature>
<evidence type="ECO:0000256" key="5">
    <source>
        <dbReference type="ARBA" id="ARBA00022989"/>
    </source>
</evidence>
<evidence type="ECO:0000256" key="7">
    <source>
        <dbReference type="SAM" id="Phobius"/>
    </source>
</evidence>
<evidence type="ECO:0000256" key="4">
    <source>
        <dbReference type="ARBA" id="ARBA00022692"/>
    </source>
</evidence>
<dbReference type="InterPro" id="IPR036259">
    <property type="entry name" value="MFS_trans_sf"/>
</dbReference>
<dbReference type="InterPro" id="IPR011701">
    <property type="entry name" value="MFS"/>
</dbReference>
<dbReference type="EMBL" id="BRXR01000001">
    <property type="protein sequence ID" value="GLC29897.1"/>
    <property type="molecule type" value="Genomic_DNA"/>
</dbReference>
<evidence type="ECO:0000256" key="3">
    <source>
        <dbReference type="ARBA" id="ARBA00022475"/>
    </source>
</evidence>
<feature type="transmembrane region" description="Helical" evidence="7">
    <location>
        <begin position="56"/>
        <end position="86"/>
    </location>
</feature>
<dbReference type="SUPFAM" id="SSF103473">
    <property type="entry name" value="MFS general substrate transporter"/>
    <property type="match status" value="1"/>
</dbReference>
<keyword evidence="3" id="KW-1003">Cell membrane</keyword>
<comment type="subcellular location">
    <subcellularLocation>
        <location evidence="1">Cell membrane</location>
        <topology evidence="1">Multi-pass membrane protein</topology>
    </subcellularLocation>
</comment>
<reference evidence="9 10" key="1">
    <citation type="journal article" date="2024" name="Int. J. Syst. Evol. Microbiol.">
        <title>Clostridium omnivorum sp. nov., isolated from anoxic soil under the treatment of reductive soil disinfestation.</title>
        <authorList>
            <person name="Ueki A."/>
            <person name="Tonouchi A."/>
            <person name="Kaku N."/>
            <person name="Honma S."/>
            <person name="Ueki K."/>
        </authorList>
    </citation>
    <scope>NUCLEOTIDE SEQUENCE [LARGE SCALE GENOMIC DNA]</scope>
    <source>
        <strain evidence="9 10">E14</strain>
    </source>
</reference>
<evidence type="ECO:0000256" key="6">
    <source>
        <dbReference type="ARBA" id="ARBA00023136"/>
    </source>
</evidence>
<dbReference type="PROSITE" id="PS50850">
    <property type="entry name" value="MFS"/>
    <property type="match status" value="1"/>
</dbReference>
<gene>
    <name evidence="9" type="ORF">bsdE14_13070</name>
</gene>
<protein>
    <recommendedName>
        <fullName evidence="8">Major facilitator superfamily (MFS) profile domain-containing protein</fullName>
    </recommendedName>
</protein>
<dbReference type="CDD" id="cd06173">
    <property type="entry name" value="MFS_MefA_like"/>
    <property type="match status" value="1"/>
</dbReference>
<name>A0ABQ5N3W0_9CLOT</name>
<dbReference type="InterPro" id="IPR020846">
    <property type="entry name" value="MFS_dom"/>
</dbReference>
<feature type="transmembrane region" description="Helical" evidence="7">
    <location>
        <begin position="190"/>
        <end position="210"/>
    </location>
</feature>
<comment type="caution">
    <text evidence="9">The sequence shown here is derived from an EMBL/GenBank/DDBJ whole genome shotgun (WGS) entry which is preliminary data.</text>
</comment>
<feature type="domain" description="Major facilitator superfamily (MFS) profile" evidence="8">
    <location>
        <begin position="32"/>
        <end position="424"/>
    </location>
</feature>
<keyword evidence="5 7" id="KW-1133">Transmembrane helix</keyword>